<dbReference type="OrthoDB" id="6477647at2759"/>
<dbReference type="Gene3D" id="3.80.10.10">
    <property type="entry name" value="Ribonuclease Inhibitor"/>
    <property type="match status" value="1"/>
</dbReference>
<dbReference type="InterPro" id="IPR032675">
    <property type="entry name" value="LRR_dom_sf"/>
</dbReference>
<comment type="caution">
    <text evidence="1">The sequence shown here is derived from an EMBL/GenBank/DDBJ whole genome shotgun (WGS) entry which is preliminary data.</text>
</comment>
<gene>
    <name evidence="1" type="ORF">HPB48_009411</name>
</gene>
<sequence>MDRDRLFTYATKSAATMALDLAELQDSKSCFSESQVTSPQLCTVTEKRACRIFERLHVWNEFLCHLRLELREQSPRELWLVALDYLGWDAHTEQQRHQAANLVYWLLKNHRCVVGLQLKSWFDFREYEHLLVGALCSSSGLKSMKLRSSHFESRLLLREIAPAIPYLTALEELECGVMEQLHGIIGPLCSLVASSSSLRSLCLRDCKFNALDSKLFSDALSTSSVNALFINSSCLMPVTGDYNVGFAYYLENSSTLTTLVVVSSAYGRFRELKSVVGALGNNRTLLNVCLESFIVDYEAAKSIEKFLVNNSVIRSFSVKHCQWYEEGYGLWGARYDTDDFGVLSERIRPWLSILRNNRSLEELRLELSAFSPAECLEFFKELGESPNLKKVTIEDLYLYFSRRGRRVCNDASGEEREASCSDRPDVVLLGCKQLCKIRVSFHNASDMLWFTLALKALPLCQHVTIVEIDFNHRSIDERVASVAAEYIEKTKVLKCLTLSFVMPMGASRYSWFRVQDVAPNWTLSQCQCYKVHVENAGARQRGIPFAGEYGEIQQNDMQSSRSRNDRKY</sequence>
<dbReference type="AlphaFoldDB" id="A0A9J6GUY1"/>
<protein>
    <submittedName>
        <fullName evidence="1">Uncharacterized protein</fullName>
    </submittedName>
</protein>
<dbReference type="Proteomes" id="UP000821853">
    <property type="component" value="Unassembled WGS sequence"/>
</dbReference>
<dbReference type="VEuPathDB" id="VectorBase:HLOH_043204"/>
<dbReference type="EMBL" id="JABSTR010000008">
    <property type="protein sequence ID" value="KAH9378512.1"/>
    <property type="molecule type" value="Genomic_DNA"/>
</dbReference>
<proteinExistence type="predicted"/>
<name>A0A9J6GUY1_HAELO</name>
<keyword evidence="2" id="KW-1185">Reference proteome</keyword>
<evidence type="ECO:0000313" key="2">
    <source>
        <dbReference type="Proteomes" id="UP000821853"/>
    </source>
</evidence>
<dbReference type="SUPFAM" id="SSF52047">
    <property type="entry name" value="RNI-like"/>
    <property type="match status" value="1"/>
</dbReference>
<reference evidence="1 2" key="1">
    <citation type="journal article" date="2020" name="Cell">
        <title>Large-Scale Comparative Analyses of Tick Genomes Elucidate Their Genetic Diversity and Vector Capacities.</title>
        <authorList>
            <consortium name="Tick Genome and Microbiome Consortium (TIGMIC)"/>
            <person name="Jia N."/>
            <person name="Wang J."/>
            <person name="Shi W."/>
            <person name="Du L."/>
            <person name="Sun Y."/>
            <person name="Zhan W."/>
            <person name="Jiang J.F."/>
            <person name="Wang Q."/>
            <person name="Zhang B."/>
            <person name="Ji P."/>
            <person name="Bell-Sakyi L."/>
            <person name="Cui X.M."/>
            <person name="Yuan T.T."/>
            <person name="Jiang B.G."/>
            <person name="Yang W.F."/>
            <person name="Lam T.T."/>
            <person name="Chang Q.C."/>
            <person name="Ding S.J."/>
            <person name="Wang X.J."/>
            <person name="Zhu J.G."/>
            <person name="Ruan X.D."/>
            <person name="Zhao L."/>
            <person name="Wei J.T."/>
            <person name="Ye R.Z."/>
            <person name="Que T.C."/>
            <person name="Du C.H."/>
            <person name="Zhou Y.H."/>
            <person name="Cheng J.X."/>
            <person name="Dai P.F."/>
            <person name="Guo W.B."/>
            <person name="Han X.H."/>
            <person name="Huang E.J."/>
            <person name="Li L.F."/>
            <person name="Wei W."/>
            <person name="Gao Y.C."/>
            <person name="Liu J.Z."/>
            <person name="Shao H.Z."/>
            <person name="Wang X."/>
            <person name="Wang C.C."/>
            <person name="Yang T.C."/>
            <person name="Huo Q.B."/>
            <person name="Li W."/>
            <person name="Chen H.Y."/>
            <person name="Chen S.E."/>
            <person name="Zhou L.G."/>
            <person name="Ni X.B."/>
            <person name="Tian J.H."/>
            <person name="Sheng Y."/>
            <person name="Liu T."/>
            <person name="Pan Y.S."/>
            <person name="Xia L.Y."/>
            <person name="Li J."/>
            <person name="Zhao F."/>
            <person name="Cao W.C."/>
        </authorList>
    </citation>
    <scope>NUCLEOTIDE SEQUENCE [LARGE SCALE GENOMIC DNA]</scope>
    <source>
        <strain evidence="1">HaeL-2018</strain>
    </source>
</reference>
<organism evidence="1 2">
    <name type="scientific">Haemaphysalis longicornis</name>
    <name type="common">Bush tick</name>
    <dbReference type="NCBI Taxonomy" id="44386"/>
    <lineage>
        <taxon>Eukaryota</taxon>
        <taxon>Metazoa</taxon>
        <taxon>Ecdysozoa</taxon>
        <taxon>Arthropoda</taxon>
        <taxon>Chelicerata</taxon>
        <taxon>Arachnida</taxon>
        <taxon>Acari</taxon>
        <taxon>Parasitiformes</taxon>
        <taxon>Ixodida</taxon>
        <taxon>Ixodoidea</taxon>
        <taxon>Ixodidae</taxon>
        <taxon>Haemaphysalinae</taxon>
        <taxon>Haemaphysalis</taxon>
    </lineage>
</organism>
<evidence type="ECO:0000313" key="1">
    <source>
        <dbReference type="EMBL" id="KAH9378512.1"/>
    </source>
</evidence>
<accession>A0A9J6GUY1</accession>